<evidence type="ECO:0000256" key="1">
    <source>
        <dbReference type="ARBA" id="ARBA00004191"/>
    </source>
</evidence>
<gene>
    <name evidence="8" type="ORF">B0I71DRAFT_167229</name>
</gene>
<reference evidence="8 9" key="1">
    <citation type="submission" date="2018-07" db="EMBL/GenBank/DDBJ databases">
        <title>Draft Genome Assemblies for Five Robust Yarrowia lipolytica Strains Exhibiting High Lipid Production and Pentose Sugar Utilization and Sugar Alcohol Secretion from Undetoxified Lignocellulosic Biomass Hydrolysates.</title>
        <authorList>
            <consortium name="DOE Joint Genome Institute"/>
            <person name="Walker C."/>
            <person name="Ryu S."/>
            <person name="Na H."/>
            <person name="Zane M."/>
            <person name="LaButti K."/>
            <person name="Lipzen A."/>
            <person name="Haridas S."/>
            <person name="Barry K."/>
            <person name="Grigoriev I.V."/>
            <person name="Quarterman J."/>
            <person name="Slininger P."/>
            <person name="Dien B."/>
            <person name="Trinh C.T."/>
        </authorList>
    </citation>
    <scope>NUCLEOTIDE SEQUENCE [LARGE SCALE GENOMIC DNA]</scope>
    <source>
        <strain evidence="8 9">YB392</strain>
    </source>
</reference>
<evidence type="ECO:0000256" key="4">
    <source>
        <dbReference type="ARBA" id="ARBA00022525"/>
    </source>
</evidence>
<comment type="similarity">
    <text evidence="2">Belongs to the glycosyl hydrolase 17 family.</text>
</comment>
<keyword evidence="4" id="KW-0964">Secreted</keyword>
<name>A0A371BYV2_YARLL</name>
<dbReference type="InterPro" id="IPR017853">
    <property type="entry name" value="GH"/>
</dbReference>
<accession>A0A371BYV2</accession>
<keyword evidence="7" id="KW-0326">Glycosidase</keyword>
<keyword evidence="3" id="KW-0134">Cell wall</keyword>
<comment type="subcellular location">
    <subcellularLocation>
        <location evidence="1">Secreted</location>
        <location evidence="1">Cell wall</location>
    </subcellularLocation>
</comment>
<dbReference type="GO" id="GO:0009986">
    <property type="term" value="C:cell surface"/>
    <property type="evidence" value="ECO:0007669"/>
    <property type="project" value="TreeGrafter"/>
</dbReference>
<dbReference type="GO" id="GO:0009277">
    <property type="term" value="C:fungal-type cell wall"/>
    <property type="evidence" value="ECO:0007669"/>
    <property type="project" value="TreeGrafter"/>
</dbReference>
<dbReference type="PANTHER" id="PTHR16631">
    <property type="entry name" value="GLUCAN 1,3-BETA-GLUCOSIDASE"/>
    <property type="match status" value="1"/>
</dbReference>
<proteinExistence type="inferred from homology"/>
<keyword evidence="5" id="KW-0732">Signal</keyword>
<keyword evidence="6 8" id="KW-0378">Hydrolase</keyword>
<dbReference type="PANTHER" id="PTHR16631:SF24">
    <property type="entry name" value="FAMILY 17 GLUCOSIDASE SCW11-RELATED"/>
    <property type="match status" value="1"/>
</dbReference>
<dbReference type="AlphaFoldDB" id="A0A371BYV2"/>
<evidence type="ECO:0000313" key="8">
    <source>
        <dbReference type="EMBL" id="RDW23266.1"/>
    </source>
</evidence>
<dbReference type="GO" id="GO:0042973">
    <property type="term" value="F:glucan endo-1,3-beta-D-glucosidase activity"/>
    <property type="evidence" value="ECO:0007669"/>
    <property type="project" value="TreeGrafter"/>
</dbReference>
<protein>
    <submittedName>
        <fullName evidence="8">Glycoside hydrolase superfamily</fullName>
    </submittedName>
</protein>
<dbReference type="InterPro" id="IPR050732">
    <property type="entry name" value="Beta-glucan_modifiers"/>
</dbReference>
<dbReference type="EMBL" id="KZ859097">
    <property type="protein sequence ID" value="RDW23266.1"/>
    <property type="molecule type" value="Genomic_DNA"/>
</dbReference>
<evidence type="ECO:0000256" key="6">
    <source>
        <dbReference type="ARBA" id="ARBA00022801"/>
    </source>
</evidence>
<dbReference type="SUPFAM" id="SSF51445">
    <property type="entry name" value="(Trans)glycosidases"/>
    <property type="match status" value="1"/>
</dbReference>
<dbReference type="VEuPathDB" id="FungiDB:YALI0_A11077g"/>
<dbReference type="GO" id="GO:0005576">
    <property type="term" value="C:extracellular region"/>
    <property type="evidence" value="ECO:0007669"/>
    <property type="project" value="TreeGrafter"/>
</dbReference>
<sequence length="312" mass="34785">MGLGIYFWAWSSIDIGATMKLSTLLAQASVVLAIGYKSHQYNSNVPYAVGYAALTDEGFCKTEQRIWEDLEDIHEQGVKAVAIEGVTCDQHQHVVRLAYGLGLKVHVSFPVTRSGLESASLQMRVFVDSFNLSPHWNAVEAVVVGNSAIKNDHAGWMDLENLTWNLKAALKNAGYGGLISIAEPAETFENFPLLCRSDTIDFVSVEVWPYYHPQYAHRDSGLLVAREILRAERACAFKSVFVTSAGYPSSGITNGNQIASRDRQEQAVNLMLAQTRGNITLQTYFNEPWREEGQFKDLQYYGMRKVIQGGYD</sequence>
<dbReference type="GO" id="GO:0071555">
    <property type="term" value="P:cell wall organization"/>
    <property type="evidence" value="ECO:0007669"/>
    <property type="project" value="TreeGrafter"/>
</dbReference>
<evidence type="ECO:0000313" key="9">
    <source>
        <dbReference type="Proteomes" id="UP000256601"/>
    </source>
</evidence>
<organism evidence="8 9">
    <name type="scientific">Yarrowia lipolytica</name>
    <name type="common">Candida lipolytica</name>
    <dbReference type="NCBI Taxonomy" id="4952"/>
    <lineage>
        <taxon>Eukaryota</taxon>
        <taxon>Fungi</taxon>
        <taxon>Dikarya</taxon>
        <taxon>Ascomycota</taxon>
        <taxon>Saccharomycotina</taxon>
        <taxon>Dipodascomycetes</taxon>
        <taxon>Dipodascales</taxon>
        <taxon>Dipodascales incertae sedis</taxon>
        <taxon>Yarrowia</taxon>
    </lineage>
</organism>
<dbReference type="VEuPathDB" id="FungiDB:YALI1_A11182g"/>
<evidence type="ECO:0000256" key="5">
    <source>
        <dbReference type="ARBA" id="ARBA00022729"/>
    </source>
</evidence>
<evidence type="ECO:0000256" key="7">
    <source>
        <dbReference type="ARBA" id="ARBA00023295"/>
    </source>
</evidence>
<evidence type="ECO:0000256" key="3">
    <source>
        <dbReference type="ARBA" id="ARBA00022512"/>
    </source>
</evidence>
<dbReference type="Proteomes" id="UP000256601">
    <property type="component" value="Unassembled WGS sequence"/>
</dbReference>
<evidence type="ECO:0000256" key="2">
    <source>
        <dbReference type="ARBA" id="ARBA00008773"/>
    </source>
</evidence>